<dbReference type="RefSeq" id="XP_002484657.1">
    <property type="nucleotide sequence ID" value="XM_002484612.1"/>
</dbReference>
<protein>
    <submittedName>
        <fullName evidence="1">Benzoate 4-monooxygenase cytochrome P450, putative</fullName>
    </submittedName>
</protein>
<sequence length="189" mass="21241">MSGFVPLFMRFWIVSFQEGKNALDRLADGAAVHGFRRLAYISVSTSSILDKLKSELEKTMDNPDARVSDHYQASTLSTCLMVLKSSSKGRPTRVISPNTPTSMIVYLAHPLEEIFPNSMTYRPEQWIQNPRLDEYLFGFENGSRGCAGIDLAYAESYITIVRTLRSYGSADCRHQDDKECVGALMLLKV</sequence>
<organism evidence="1 2">
    <name type="scientific">Talaromyces stipitatus (strain ATCC 10500 / CBS 375.48 / QM 6759 / NRRL 1006)</name>
    <name type="common">Penicillium stipitatum</name>
    <dbReference type="NCBI Taxonomy" id="441959"/>
    <lineage>
        <taxon>Eukaryota</taxon>
        <taxon>Fungi</taxon>
        <taxon>Dikarya</taxon>
        <taxon>Ascomycota</taxon>
        <taxon>Pezizomycotina</taxon>
        <taxon>Eurotiomycetes</taxon>
        <taxon>Eurotiomycetidae</taxon>
        <taxon>Eurotiales</taxon>
        <taxon>Trichocomaceae</taxon>
        <taxon>Talaromyces</taxon>
        <taxon>Talaromyces sect. Talaromyces</taxon>
    </lineage>
</organism>
<keyword evidence="1" id="KW-0560">Oxidoreductase</keyword>
<dbReference type="EMBL" id="EQ962657">
    <property type="protein sequence ID" value="EED14704.1"/>
    <property type="molecule type" value="Genomic_DNA"/>
</dbReference>
<dbReference type="SUPFAM" id="SSF48264">
    <property type="entry name" value="Cytochrome P450"/>
    <property type="match status" value="1"/>
</dbReference>
<dbReference type="GO" id="GO:0016705">
    <property type="term" value="F:oxidoreductase activity, acting on paired donors, with incorporation or reduction of molecular oxygen"/>
    <property type="evidence" value="ECO:0007669"/>
    <property type="project" value="InterPro"/>
</dbReference>
<dbReference type="VEuPathDB" id="FungiDB:TSTA_041800"/>
<dbReference type="InterPro" id="IPR036396">
    <property type="entry name" value="Cyt_P450_sf"/>
</dbReference>
<dbReference type="GO" id="GO:0020037">
    <property type="term" value="F:heme binding"/>
    <property type="evidence" value="ECO:0007669"/>
    <property type="project" value="InterPro"/>
</dbReference>
<dbReference type="GO" id="GO:0004497">
    <property type="term" value="F:monooxygenase activity"/>
    <property type="evidence" value="ECO:0007669"/>
    <property type="project" value="UniProtKB-KW"/>
</dbReference>
<dbReference type="InParanoid" id="B8MJB5"/>
<keyword evidence="2" id="KW-1185">Reference proteome</keyword>
<gene>
    <name evidence="1" type="ORF">TSTA_041800</name>
</gene>
<name>B8MJB5_TALSN</name>
<accession>B8MJB5</accession>
<dbReference type="STRING" id="441959.B8MJB5"/>
<dbReference type="InterPro" id="IPR001128">
    <property type="entry name" value="Cyt_P450"/>
</dbReference>
<evidence type="ECO:0000313" key="2">
    <source>
        <dbReference type="Proteomes" id="UP000001745"/>
    </source>
</evidence>
<dbReference type="PhylomeDB" id="B8MJB5"/>
<reference evidence="2" key="1">
    <citation type="journal article" date="2015" name="Genome Announc.">
        <title>Genome sequence of the AIDS-associated pathogen Penicillium marneffei (ATCC18224) and its near taxonomic relative Talaromyces stipitatus (ATCC10500).</title>
        <authorList>
            <person name="Nierman W.C."/>
            <person name="Fedorova-Abrams N.D."/>
            <person name="Andrianopoulos A."/>
        </authorList>
    </citation>
    <scope>NUCLEOTIDE SEQUENCE [LARGE SCALE GENOMIC DNA]</scope>
    <source>
        <strain evidence="2">ATCC 10500 / CBS 375.48 / QM 6759 / NRRL 1006</strain>
    </source>
</reference>
<dbReference type="OrthoDB" id="3945418at2759"/>
<dbReference type="GO" id="GO:0005506">
    <property type="term" value="F:iron ion binding"/>
    <property type="evidence" value="ECO:0007669"/>
    <property type="project" value="InterPro"/>
</dbReference>
<keyword evidence="1" id="KW-0503">Monooxygenase</keyword>
<proteinExistence type="predicted"/>
<dbReference type="Pfam" id="PF00067">
    <property type="entry name" value="p450"/>
    <property type="match status" value="1"/>
</dbReference>
<evidence type="ECO:0000313" key="1">
    <source>
        <dbReference type="EMBL" id="EED14704.1"/>
    </source>
</evidence>
<dbReference type="GeneID" id="8102957"/>
<dbReference type="HOGENOM" id="CLU_1435322_0_0_1"/>
<dbReference type="AlphaFoldDB" id="B8MJB5"/>
<dbReference type="Gene3D" id="1.10.630.10">
    <property type="entry name" value="Cytochrome P450"/>
    <property type="match status" value="1"/>
</dbReference>
<dbReference type="Proteomes" id="UP000001745">
    <property type="component" value="Unassembled WGS sequence"/>
</dbReference>